<evidence type="ECO:0000259" key="6">
    <source>
        <dbReference type="PROSITE" id="PS51935"/>
    </source>
</evidence>
<dbReference type="EMBL" id="MJEH01000013">
    <property type="protein sequence ID" value="OEH93346.1"/>
    <property type="molecule type" value="Genomic_DNA"/>
</dbReference>
<keyword evidence="8" id="KW-1185">Reference proteome</keyword>
<dbReference type="InterPro" id="IPR038765">
    <property type="entry name" value="Papain-like_cys_pep_sf"/>
</dbReference>
<keyword evidence="2" id="KW-0645">Protease</keyword>
<gene>
    <name evidence="7" type="ORF">BFG57_12550</name>
</gene>
<evidence type="ECO:0000256" key="1">
    <source>
        <dbReference type="ARBA" id="ARBA00007074"/>
    </source>
</evidence>
<dbReference type="Gene3D" id="3.90.1720.10">
    <property type="entry name" value="endopeptidase domain like (from Nostoc punctiforme)"/>
    <property type="match status" value="1"/>
</dbReference>
<dbReference type="SUPFAM" id="SSF54001">
    <property type="entry name" value="Cysteine proteinases"/>
    <property type="match status" value="1"/>
</dbReference>
<keyword evidence="4" id="KW-0788">Thiol protease</keyword>
<evidence type="ECO:0000313" key="7">
    <source>
        <dbReference type="EMBL" id="OEH93346.1"/>
    </source>
</evidence>
<dbReference type="Proteomes" id="UP000095209">
    <property type="component" value="Unassembled WGS sequence"/>
</dbReference>
<accession>A0A1E5LH22</accession>
<reference evidence="7 8" key="1">
    <citation type="submission" date="2016-08" db="EMBL/GenBank/DDBJ databases">
        <title>Genome of Bacillus solimangrovi GH2-4.</title>
        <authorList>
            <person name="Lim S."/>
            <person name="Kim B.-C."/>
        </authorList>
    </citation>
    <scope>NUCLEOTIDE SEQUENCE [LARGE SCALE GENOMIC DNA]</scope>
    <source>
        <strain evidence="7 8">GH2-4</strain>
    </source>
</reference>
<protein>
    <recommendedName>
        <fullName evidence="6">NlpC/P60 domain-containing protein</fullName>
    </recommendedName>
</protein>
<keyword evidence="3" id="KW-0378">Hydrolase</keyword>
<dbReference type="RefSeq" id="WP_069716688.1">
    <property type="nucleotide sequence ID" value="NZ_MJEH01000013.1"/>
</dbReference>
<comment type="similarity">
    <text evidence="1">Belongs to the peptidase C40 family.</text>
</comment>
<feature type="domain" description="NlpC/P60" evidence="6">
    <location>
        <begin position="27"/>
        <end position="149"/>
    </location>
</feature>
<dbReference type="InterPro" id="IPR051202">
    <property type="entry name" value="Peptidase_C40"/>
</dbReference>
<dbReference type="PANTHER" id="PTHR47053">
    <property type="entry name" value="MUREIN DD-ENDOPEPTIDASE MEPH-RELATED"/>
    <property type="match status" value="1"/>
</dbReference>
<feature type="signal peptide" evidence="5">
    <location>
        <begin position="1"/>
        <end position="26"/>
    </location>
</feature>
<dbReference type="PROSITE" id="PS51935">
    <property type="entry name" value="NLPC_P60"/>
    <property type="match status" value="1"/>
</dbReference>
<keyword evidence="5" id="KW-0732">Signal</keyword>
<dbReference type="GO" id="GO:0008234">
    <property type="term" value="F:cysteine-type peptidase activity"/>
    <property type="evidence" value="ECO:0007669"/>
    <property type="project" value="UniProtKB-KW"/>
</dbReference>
<dbReference type="AlphaFoldDB" id="A0A1E5LH22"/>
<name>A0A1E5LH22_9BACI</name>
<dbReference type="GO" id="GO:0006508">
    <property type="term" value="P:proteolysis"/>
    <property type="evidence" value="ECO:0007669"/>
    <property type="project" value="UniProtKB-KW"/>
</dbReference>
<dbReference type="PANTHER" id="PTHR47053:SF1">
    <property type="entry name" value="MUREIN DD-ENDOPEPTIDASE MEPH-RELATED"/>
    <property type="match status" value="1"/>
</dbReference>
<evidence type="ECO:0000256" key="2">
    <source>
        <dbReference type="ARBA" id="ARBA00022670"/>
    </source>
</evidence>
<evidence type="ECO:0000256" key="4">
    <source>
        <dbReference type="ARBA" id="ARBA00022807"/>
    </source>
</evidence>
<comment type="caution">
    <text evidence="7">The sequence shown here is derived from an EMBL/GenBank/DDBJ whole genome shotgun (WGS) entry which is preliminary data.</text>
</comment>
<feature type="chain" id="PRO_5009180982" description="NlpC/P60 domain-containing protein" evidence="5">
    <location>
        <begin position="27"/>
        <end position="171"/>
    </location>
</feature>
<dbReference type="STRING" id="1305675.BFG57_12550"/>
<evidence type="ECO:0000256" key="5">
    <source>
        <dbReference type="SAM" id="SignalP"/>
    </source>
</evidence>
<sequence length="171" mass="18638">MRCKALFINLVATFVTIFTIAPNALAAENVTTLLQTAQALKGTPYSFGGSTTSGFDCSGFTSHVFSESGVELPRTSDSQFQVGEKVYKNDLKEGDLVFFNTDGSGISHVGIFMGDGTFIHSATDKGVIVTDFNDPYYWAERYVGAKRILDEETEQQEVAMSAVTLTEEETE</sequence>
<evidence type="ECO:0000313" key="8">
    <source>
        <dbReference type="Proteomes" id="UP000095209"/>
    </source>
</evidence>
<organism evidence="7 8">
    <name type="scientific">Bacillus solimangrovi</name>
    <dbReference type="NCBI Taxonomy" id="1305675"/>
    <lineage>
        <taxon>Bacteria</taxon>
        <taxon>Bacillati</taxon>
        <taxon>Bacillota</taxon>
        <taxon>Bacilli</taxon>
        <taxon>Bacillales</taxon>
        <taxon>Bacillaceae</taxon>
        <taxon>Bacillus</taxon>
    </lineage>
</organism>
<evidence type="ECO:0000256" key="3">
    <source>
        <dbReference type="ARBA" id="ARBA00022801"/>
    </source>
</evidence>
<proteinExistence type="inferred from homology"/>
<dbReference type="InterPro" id="IPR000064">
    <property type="entry name" value="NLP_P60_dom"/>
</dbReference>
<dbReference type="Pfam" id="PF00877">
    <property type="entry name" value="NLPC_P60"/>
    <property type="match status" value="1"/>
</dbReference>